<evidence type="ECO:0000313" key="2">
    <source>
        <dbReference type="Proteomes" id="UP000184356"/>
    </source>
</evidence>
<gene>
    <name evidence="1" type="ORF">ASPSYDRAFT_907892</name>
</gene>
<dbReference type="Pfam" id="PF12239">
    <property type="entry name" value="DUF3605"/>
    <property type="match status" value="1"/>
</dbReference>
<dbReference type="OrthoDB" id="10053431at2759"/>
<dbReference type="AlphaFoldDB" id="A0A1L9TKB1"/>
<dbReference type="InterPro" id="IPR022036">
    <property type="entry name" value="DUF3605"/>
</dbReference>
<evidence type="ECO:0000313" key="1">
    <source>
        <dbReference type="EMBL" id="OJJ59860.1"/>
    </source>
</evidence>
<proteinExistence type="predicted"/>
<dbReference type="EMBL" id="KV878585">
    <property type="protein sequence ID" value="OJJ59860.1"/>
    <property type="molecule type" value="Genomic_DNA"/>
</dbReference>
<dbReference type="GeneID" id="63768457"/>
<name>A0A1L9TKB1_9EURO</name>
<accession>A0A1L9TKB1</accession>
<dbReference type="GO" id="GO:0006044">
    <property type="term" value="P:N-acetylglucosamine metabolic process"/>
    <property type="evidence" value="ECO:0007669"/>
    <property type="project" value="TreeGrafter"/>
</dbReference>
<organism evidence="1 2">
    <name type="scientific">Aspergillus sydowii CBS 593.65</name>
    <dbReference type="NCBI Taxonomy" id="1036612"/>
    <lineage>
        <taxon>Eukaryota</taxon>
        <taxon>Fungi</taxon>
        <taxon>Dikarya</taxon>
        <taxon>Ascomycota</taxon>
        <taxon>Pezizomycotina</taxon>
        <taxon>Eurotiomycetes</taxon>
        <taxon>Eurotiomycetidae</taxon>
        <taxon>Eurotiales</taxon>
        <taxon>Aspergillaceae</taxon>
        <taxon>Aspergillus</taxon>
        <taxon>Aspergillus subgen. Nidulantes</taxon>
    </lineage>
</organism>
<protein>
    <recommendedName>
        <fullName evidence="3">N-acetylglucosamine-induced protein 1</fullName>
    </recommendedName>
</protein>
<dbReference type="PANTHER" id="PTHR35020">
    <property type="entry name" value="N-ACETYLGLUCOSAMINE-INDUCED PROTEIN 1"/>
    <property type="match status" value="1"/>
</dbReference>
<dbReference type="STRING" id="1036612.A0A1L9TKB1"/>
<dbReference type="Proteomes" id="UP000184356">
    <property type="component" value="Unassembled WGS sequence"/>
</dbReference>
<dbReference type="GO" id="GO:0005737">
    <property type="term" value="C:cytoplasm"/>
    <property type="evidence" value="ECO:0007669"/>
    <property type="project" value="TreeGrafter"/>
</dbReference>
<dbReference type="RefSeq" id="XP_040703666.1">
    <property type="nucleotide sequence ID" value="XM_040852384.1"/>
</dbReference>
<sequence>MSNTIATLTAVDSELPRRLSTSLRSPTGDIPYWNVNVAPARWTVECPSFLKNQPEKNIGILSTPDERYQRQGWEYVRQIVGCSLENNQIDQFQRLPSDLRKYLEYKEQIIAQYGSIMRFVVKERLRWGEGTADDLKPRGQPFEYEAEDMRILYNDWPYGLADGIVHLVVWTKFDLEDDPATDDLTPRARQEIDDFVKRVFCSRMGPGQVVWFKNWRSLKSVHAVEHFHVMLHNPDSAFVEEITGADVPWSIRGGLSCSSLDVEHFPAEDS</sequence>
<dbReference type="PANTHER" id="PTHR35020:SF4">
    <property type="entry name" value="N-ACETYLGLUCOSAMINE-INDUCED PROTEIN 1"/>
    <property type="match status" value="1"/>
</dbReference>
<dbReference type="VEuPathDB" id="FungiDB:ASPSYDRAFT_907892"/>
<evidence type="ECO:0008006" key="3">
    <source>
        <dbReference type="Google" id="ProtNLM"/>
    </source>
</evidence>
<reference evidence="2" key="1">
    <citation type="journal article" date="2017" name="Genome Biol.">
        <title>Comparative genomics reveals high biological diversity and specific adaptations in the industrially and medically important fungal genus Aspergillus.</title>
        <authorList>
            <person name="de Vries R.P."/>
            <person name="Riley R."/>
            <person name="Wiebenga A."/>
            <person name="Aguilar-Osorio G."/>
            <person name="Amillis S."/>
            <person name="Uchima C.A."/>
            <person name="Anderluh G."/>
            <person name="Asadollahi M."/>
            <person name="Askin M."/>
            <person name="Barry K."/>
            <person name="Battaglia E."/>
            <person name="Bayram O."/>
            <person name="Benocci T."/>
            <person name="Braus-Stromeyer S.A."/>
            <person name="Caldana C."/>
            <person name="Canovas D."/>
            <person name="Cerqueira G.C."/>
            <person name="Chen F."/>
            <person name="Chen W."/>
            <person name="Choi C."/>
            <person name="Clum A."/>
            <person name="Dos Santos R.A."/>
            <person name="Damasio A.R."/>
            <person name="Diallinas G."/>
            <person name="Emri T."/>
            <person name="Fekete E."/>
            <person name="Flipphi M."/>
            <person name="Freyberg S."/>
            <person name="Gallo A."/>
            <person name="Gournas C."/>
            <person name="Habgood R."/>
            <person name="Hainaut M."/>
            <person name="Harispe M.L."/>
            <person name="Henrissat B."/>
            <person name="Hilden K.S."/>
            <person name="Hope R."/>
            <person name="Hossain A."/>
            <person name="Karabika E."/>
            <person name="Karaffa L."/>
            <person name="Karanyi Z."/>
            <person name="Krasevec N."/>
            <person name="Kuo A."/>
            <person name="Kusch H."/>
            <person name="LaButti K."/>
            <person name="Lagendijk E.L."/>
            <person name="Lapidus A."/>
            <person name="Levasseur A."/>
            <person name="Lindquist E."/>
            <person name="Lipzen A."/>
            <person name="Logrieco A.F."/>
            <person name="MacCabe A."/>
            <person name="Maekelae M.R."/>
            <person name="Malavazi I."/>
            <person name="Melin P."/>
            <person name="Meyer V."/>
            <person name="Mielnichuk N."/>
            <person name="Miskei M."/>
            <person name="Molnar A.P."/>
            <person name="Mule G."/>
            <person name="Ngan C.Y."/>
            <person name="Orejas M."/>
            <person name="Orosz E."/>
            <person name="Ouedraogo J.P."/>
            <person name="Overkamp K.M."/>
            <person name="Park H.-S."/>
            <person name="Perrone G."/>
            <person name="Piumi F."/>
            <person name="Punt P.J."/>
            <person name="Ram A.F."/>
            <person name="Ramon A."/>
            <person name="Rauscher S."/>
            <person name="Record E."/>
            <person name="Riano-Pachon D.M."/>
            <person name="Robert V."/>
            <person name="Roehrig J."/>
            <person name="Ruller R."/>
            <person name="Salamov A."/>
            <person name="Salih N.S."/>
            <person name="Samson R.A."/>
            <person name="Sandor E."/>
            <person name="Sanguinetti M."/>
            <person name="Schuetze T."/>
            <person name="Sepcic K."/>
            <person name="Shelest E."/>
            <person name="Sherlock G."/>
            <person name="Sophianopoulou V."/>
            <person name="Squina F.M."/>
            <person name="Sun H."/>
            <person name="Susca A."/>
            <person name="Todd R.B."/>
            <person name="Tsang A."/>
            <person name="Unkles S.E."/>
            <person name="van de Wiele N."/>
            <person name="van Rossen-Uffink D."/>
            <person name="Oliveira J.V."/>
            <person name="Vesth T.C."/>
            <person name="Visser J."/>
            <person name="Yu J.-H."/>
            <person name="Zhou M."/>
            <person name="Andersen M.R."/>
            <person name="Archer D.B."/>
            <person name="Baker S.E."/>
            <person name="Benoit I."/>
            <person name="Brakhage A.A."/>
            <person name="Braus G.H."/>
            <person name="Fischer R."/>
            <person name="Frisvad J.C."/>
            <person name="Goldman G.H."/>
            <person name="Houbraken J."/>
            <person name="Oakley B."/>
            <person name="Pocsi I."/>
            <person name="Scazzocchio C."/>
            <person name="Seiboth B."/>
            <person name="vanKuyk P.A."/>
            <person name="Wortman J."/>
            <person name="Dyer P.S."/>
            <person name="Grigoriev I.V."/>
        </authorList>
    </citation>
    <scope>NUCLEOTIDE SEQUENCE [LARGE SCALE GENOMIC DNA]</scope>
    <source>
        <strain evidence="2">CBS 593.65</strain>
    </source>
</reference>
<keyword evidence="2" id="KW-1185">Reference proteome</keyword>